<evidence type="ECO:0000259" key="2">
    <source>
        <dbReference type="Pfam" id="PF00931"/>
    </source>
</evidence>
<name>U5D344_AMBTC</name>
<accession>U5D344</accession>
<dbReference type="EMBL" id="KI392518">
    <property type="protein sequence ID" value="ERN14783.1"/>
    <property type="molecule type" value="Genomic_DNA"/>
</dbReference>
<sequence length="444" mass="49878">MDDMWQKLDLKKVGIPQPKNEDTWKILVINRDRNVCSDMGAETTIEVKTLQWEEAWSLFLKIAGQHITSPVIKQHAETVLRKCNGLPLAIIILAKAMANRHMVEVWENAKRELKTSSASLQVSKPPVIVAALLGDLKNVCMLESGEKANTVKMHDVLHEMALRITSPELGHGPKFLVRASAELKEAPKATKWYDVERISLHFRKCTIKNDALIALDESQDLRDVSFNDCNGLTCVPTCISRGLHIVDCWDLERVLIGEETGENALQGLKFERICAGPPPSRGYLVNLKTIIIEVCPRLRVVFNKGMAQLFNSLEVLHCPLLNKVQISRCSVGDEPSCCQQCTWANPALLSSRPLSHVKTWERGGAGEIILPETDFLRSKDGARDDGHHIQTKQLMGKNSMEGTEREVMIGKIMDDLPSGVRNAMILWDLFTVRKDRRTSTRDCF</sequence>
<dbReference type="eggNOG" id="KOG4658">
    <property type="taxonomic scope" value="Eukaryota"/>
</dbReference>
<proteinExistence type="predicted"/>
<dbReference type="Gene3D" id="1.10.8.430">
    <property type="entry name" value="Helical domain of apoptotic protease-activating factors"/>
    <property type="match status" value="1"/>
</dbReference>
<evidence type="ECO:0000313" key="4">
    <source>
        <dbReference type="Proteomes" id="UP000017836"/>
    </source>
</evidence>
<dbReference type="HOGENOM" id="CLU_617298_0_0_1"/>
<evidence type="ECO:0000256" key="1">
    <source>
        <dbReference type="ARBA" id="ARBA00022840"/>
    </source>
</evidence>
<dbReference type="Proteomes" id="UP000017836">
    <property type="component" value="Unassembled WGS sequence"/>
</dbReference>
<feature type="domain" description="NB-ARC" evidence="2">
    <location>
        <begin position="1"/>
        <end position="65"/>
    </location>
</feature>
<dbReference type="Gramene" id="ERN14783">
    <property type="protein sequence ID" value="ERN14783"/>
    <property type="gene ID" value="AMTR_s00032p00050560"/>
</dbReference>
<dbReference type="GO" id="GO:0005524">
    <property type="term" value="F:ATP binding"/>
    <property type="evidence" value="ECO:0007669"/>
    <property type="project" value="UniProtKB-KW"/>
</dbReference>
<keyword evidence="4" id="KW-1185">Reference proteome</keyword>
<dbReference type="InterPro" id="IPR042197">
    <property type="entry name" value="Apaf_helical"/>
</dbReference>
<reference evidence="4" key="1">
    <citation type="journal article" date="2013" name="Science">
        <title>The Amborella genome and the evolution of flowering plants.</title>
        <authorList>
            <consortium name="Amborella Genome Project"/>
        </authorList>
    </citation>
    <scope>NUCLEOTIDE SEQUENCE [LARGE SCALE GENOMIC DNA]</scope>
</reference>
<dbReference type="GO" id="GO:0043531">
    <property type="term" value="F:ADP binding"/>
    <property type="evidence" value="ECO:0007669"/>
    <property type="project" value="InterPro"/>
</dbReference>
<protein>
    <recommendedName>
        <fullName evidence="2">NB-ARC domain-containing protein</fullName>
    </recommendedName>
</protein>
<dbReference type="InterPro" id="IPR002182">
    <property type="entry name" value="NB-ARC"/>
</dbReference>
<dbReference type="AlphaFoldDB" id="U5D344"/>
<dbReference type="InterPro" id="IPR050905">
    <property type="entry name" value="Plant_NBS-LRR"/>
</dbReference>
<keyword evidence="1" id="KW-0067">ATP-binding</keyword>
<gene>
    <name evidence="3" type="ORF">AMTR_s00032p00050560</name>
</gene>
<dbReference type="PANTHER" id="PTHR33463">
    <property type="entry name" value="NB-ARC DOMAIN-CONTAINING PROTEIN-RELATED"/>
    <property type="match status" value="1"/>
</dbReference>
<dbReference type="InterPro" id="IPR027417">
    <property type="entry name" value="P-loop_NTPase"/>
</dbReference>
<keyword evidence="1" id="KW-0547">Nucleotide-binding</keyword>
<dbReference type="SUPFAM" id="SSF52540">
    <property type="entry name" value="P-loop containing nucleoside triphosphate hydrolases"/>
    <property type="match status" value="1"/>
</dbReference>
<dbReference type="Pfam" id="PF00931">
    <property type="entry name" value="NB-ARC"/>
    <property type="match status" value="1"/>
</dbReference>
<evidence type="ECO:0000313" key="3">
    <source>
        <dbReference type="EMBL" id="ERN14783.1"/>
    </source>
</evidence>
<organism evidence="3 4">
    <name type="scientific">Amborella trichopoda</name>
    <dbReference type="NCBI Taxonomy" id="13333"/>
    <lineage>
        <taxon>Eukaryota</taxon>
        <taxon>Viridiplantae</taxon>
        <taxon>Streptophyta</taxon>
        <taxon>Embryophyta</taxon>
        <taxon>Tracheophyta</taxon>
        <taxon>Spermatophyta</taxon>
        <taxon>Magnoliopsida</taxon>
        <taxon>Amborellales</taxon>
        <taxon>Amborellaceae</taxon>
        <taxon>Amborella</taxon>
    </lineage>
</organism>
<dbReference type="PANTHER" id="PTHR33463:SF204">
    <property type="entry name" value="NB-ARC DOMAIN-CONTAINING PROTEIN"/>
    <property type="match status" value="1"/>
</dbReference>